<gene>
    <name evidence="1" type="ORF">AW10_04258</name>
</gene>
<comment type="caution">
    <text evidence="1">The sequence shown here is derived from an EMBL/GenBank/DDBJ whole genome shotgun (WGS) entry which is preliminary data.</text>
</comment>
<dbReference type="AlphaFoldDB" id="A0A011P6G3"/>
<dbReference type="Proteomes" id="UP000021816">
    <property type="component" value="Unassembled WGS sequence"/>
</dbReference>
<dbReference type="EMBL" id="JEMX01000192">
    <property type="protein sequence ID" value="EXI72485.1"/>
    <property type="molecule type" value="Genomic_DNA"/>
</dbReference>
<protein>
    <submittedName>
        <fullName evidence="1">Uncharacterized protein</fullName>
    </submittedName>
</protein>
<name>A0A011P6G3_9PROT</name>
<accession>A0A011P6G3</accession>
<evidence type="ECO:0000313" key="2">
    <source>
        <dbReference type="Proteomes" id="UP000021816"/>
    </source>
</evidence>
<reference evidence="1 2" key="1">
    <citation type="submission" date="2014-02" db="EMBL/GenBank/DDBJ databases">
        <title>Expanding our view of genomic diversity in Candidatus Accumulibacter clades.</title>
        <authorList>
            <person name="Skennerton C.T."/>
            <person name="Barr J.J."/>
            <person name="Slater F.R."/>
            <person name="Bond P.L."/>
            <person name="Tyson G.W."/>
        </authorList>
    </citation>
    <scope>NUCLEOTIDE SEQUENCE [LARGE SCALE GENOMIC DNA]</scope>
    <source>
        <strain evidence="2">BA-92</strain>
    </source>
</reference>
<organism evidence="1 2">
    <name type="scientific">Candidatus Accumulibacter appositus</name>
    <dbReference type="NCBI Taxonomy" id="1454003"/>
    <lineage>
        <taxon>Bacteria</taxon>
        <taxon>Pseudomonadati</taxon>
        <taxon>Pseudomonadota</taxon>
        <taxon>Betaproteobacteria</taxon>
        <taxon>Candidatus Accumulibacter</taxon>
    </lineage>
</organism>
<evidence type="ECO:0000313" key="1">
    <source>
        <dbReference type="EMBL" id="EXI72485.1"/>
    </source>
</evidence>
<proteinExistence type="predicted"/>
<sequence length="123" mass="13828">MATPLGKKAWPVRVEHQQVDRKKLPVFLGLEQSLFAKANHFARGVKHILSLCRDYANPLAIHVGAISRELWGDIGPELQQMAPGFRLGEVRRLQHLQYMGLVDLLDHSPVDELLLIGFGNATR</sequence>